<name>A0AAW8E5J8_9BURK</name>
<evidence type="ECO:0000313" key="2">
    <source>
        <dbReference type="EMBL" id="MDP9926844.1"/>
    </source>
</evidence>
<evidence type="ECO:0000256" key="1">
    <source>
        <dbReference type="SAM" id="MobiDB-lite"/>
    </source>
</evidence>
<feature type="region of interest" description="Disordered" evidence="1">
    <location>
        <begin position="1"/>
        <end position="41"/>
    </location>
</feature>
<dbReference type="RefSeq" id="WP_307638424.1">
    <property type="nucleotide sequence ID" value="NZ_JAUSRR010000012.1"/>
</dbReference>
<feature type="compositionally biased region" description="Polar residues" evidence="1">
    <location>
        <begin position="29"/>
        <end position="41"/>
    </location>
</feature>
<gene>
    <name evidence="2" type="ORF">J2W25_005893</name>
</gene>
<dbReference type="Proteomes" id="UP001244295">
    <property type="component" value="Unassembled WGS sequence"/>
</dbReference>
<comment type="caution">
    <text evidence="2">The sequence shown here is derived from an EMBL/GenBank/DDBJ whole genome shotgun (WGS) entry which is preliminary data.</text>
</comment>
<evidence type="ECO:0000313" key="3">
    <source>
        <dbReference type="Proteomes" id="UP001244295"/>
    </source>
</evidence>
<organism evidence="2 3">
    <name type="scientific">Variovorax boronicumulans</name>
    <dbReference type="NCBI Taxonomy" id="436515"/>
    <lineage>
        <taxon>Bacteria</taxon>
        <taxon>Pseudomonadati</taxon>
        <taxon>Pseudomonadota</taxon>
        <taxon>Betaproteobacteria</taxon>
        <taxon>Burkholderiales</taxon>
        <taxon>Comamonadaceae</taxon>
        <taxon>Variovorax</taxon>
    </lineage>
</organism>
<dbReference type="AlphaFoldDB" id="A0AAW8E5J8"/>
<feature type="compositionally biased region" description="Low complexity" evidence="1">
    <location>
        <begin position="13"/>
        <end position="22"/>
    </location>
</feature>
<dbReference type="EMBL" id="JAUSRR010000012">
    <property type="protein sequence ID" value="MDP9926844.1"/>
    <property type="molecule type" value="Genomic_DNA"/>
</dbReference>
<sequence>MKQRHRPTVRVVGADGADGADGLPPRPRTLNNNHIQELAQS</sequence>
<proteinExistence type="predicted"/>
<reference evidence="2" key="1">
    <citation type="submission" date="2023-07" db="EMBL/GenBank/DDBJ databases">
        <title>Sorghum-associated microbial communities from plants grown in Nebraska, USA.</title>
        <authorList>
            <person name="Schachtman D."/>
        </authorList>
    </citation>
    <scope>NUCLEOTIDE SEQUENCE</scope>
    <source>
        <strain evidence="2">DS2795</strain>
    </source>
</reference>
<protein>
    <submittedName>
        <fullName evidence="2">Uncharacterized protein</fullName>
    </submittedName>
</protein>
<accession>A0AAW8E5J8</accession>